<keyword evidence="3" id="KW-1185">Reference proteome</keyword>
<reference evidence="2" key="2">
    <citation type="submission" date="2023-05" db="EMBL/GenBank/DDBJ databases">
        <authorList>
            <person name="Fouks B."/>
        </authorList>
    </citation>
    <scope>NUCLEOTIDE SEQUENCE</scope>
    <source>
        <strain evidence="2">Stay&amp;Tobe</strain>
        <tissue evidence="2">Testes</tissue>
    </source>
</reference>
<protein>
    <submittedName>
        <fullName evidence="2">Uncharacterized protein</fullName>
    </submittedName>
</protein>
<evidence type="ECO:0000313" key="3">
    <source>
        <dbReference type="Proteomes" id="UP001233999"/>
    </source>
</evidence>
<dbReference type="EMBL" id="JASPKZ010001602">
    <property type="protein sequence ID" value="KAJ9597529.1"/>
    <property type="molecule type" value="Genomic_DNA"/>
</dbReference>
<feature type="transmembrane region" description="Helical" evidence="1">
    <location>
        <begin position="75"/>
        <end position="93"/>
    </location>
</feature>
<accession>A0AAD8AEK0</accession>
<dbReference type="Proteomes" id="UP001233999">
    <property type="component" value="Unassembled WGS sequence"/>
</dbReference>
<keyword evidence="1" id="KW-0472">Membrane</keyword>
<gene>
    <name evidence="2" type="ORF">L9F63_011626</name>
</gene>
<name>A0AAD8AEK0_DIPPU</name>
<reference evidence="2" key="1">
    <citation type="journal article" date="2023" name="IScience">
        <title>Live-bearing cockroach genome reveals convergent evolutionary mechanisms linked to viviparity in insects and beyond.</title>
        <authorList>
            <person name="Fouks B."/>
            <person name="Harrison M.C."/>
            <person name="Mikhailova A.A."/>
            <person name="Marchal E."/>
            <person name="English S."/>
            <person name="Carruthers M."/>
            <person name="Jennings E.C."/>
            <person name="Chiamaka E.L."/>
            <person name="Frigard R.A."/>
            <person name="Pippel M."/>
            <person name="Attardo G.M."/>
            <person name="Benoit J.B."/>
            <person name="Bornberg-Bauer E."/>
            <person name="Tobe S.S."/>
        </authorList>
    </citation>
    <scope>NUCLEOTIDE SEQUENCE</scope>
    <source>
        <strain evidence="2">Stay&amp;Tobe</strain>
    </source>
</reference>
<proteinExistence type="predicted"/>
<organism evidence="2 3">
    <name type="scientific">Diploptera punctata</name>
    <name type="common">Pacific beetle cockroach</name>
    <dbReference type="NCBI Taxonomy" id="6984"/>
    <lineage>
        <taxon>Eukaryota</taxon>
        <taxon>Metazoa</taxon>
        <taxon>Ecdysozoa</taxon>
        <taxon>Arthropoda</taxon>
        <taxon>Hexapoda</taxon>
        <taxon>Insecta</taxon>
        <taxon>Pterygota</taxon>
        <taxon>Neoptera</taxon>
        <taxon>Polyneoptera</taxon>
        <taxon>Dictyoptera</taxon>
        <taxon>Blattodea</taxon>
        <taxon>Blaberoidea</taxon>
        <taxon>Blaberidae</taxon>
        <taxon>Diplopterinae</taxon>
        <taxon>Diploptera</taxon>
    </lineage>
</organism>
<feature type="transmembrane region" description="Helical" evidence="1">
    <location>
        <begin position="36"/>
        <end position="55"/>
    </location>
</feature>
<dbReference type="AlphaFoldDB" id="A0AAD8AEK0"/>
<evidence type="ECO:0000313" key="2">
    <source>
        <dbReference type="EMBL" id="KAJ9597529.1"/>
    </source>
</evidence>
<feature type="non-terminal residue" evidence="2">
    <location>
        <position position="94"/>
    </location>
</feature>
<evidence type="ECO:0000256" key="1">
    <source>
        <dbReference type="SAM" id="Phobius"/>
    </source>
</evidence>
<comment type="caution">
    <text evidence="2">The sequence shown here is derived from an EMBL/GenBank/DDBJ whole genome shotgun (WGS) entry which is preliminary data.</text>
</comment>
<keyword evidence="1" id="KW-1133">Transmembrane helix</keyword>
<keyword evidence="1" id="KW-0812">Transmembrane</keyword>
<sequence>NVCTFIRPTHCIQDYENIKMKAVSGILNLRLGSGHFQIDFAVLALFVVFAVAFAAEPAKDLKGSEQFYFGYGAPYAGYAAYSAYPYAGLGYYYR</sequence>